<dbReference type="Gene3D" id="3.10.180.10">
    <property type="entry name" value="2,3-Dihydroxybiphenyl 1,2-Dioxygenase, domain 1"/>
    <property type="match status" value="1"/>
</dbReference>
<gene>
    <name evidence="5" type="ORF">JHK64_06560</name>
</gene>
<feature type="domain" description="VOC" evidence="4">
    <location>
        <begin position="6"/>
        <end position="131"/>
    </location>
</feature>
<reference evidence="5 6" key="1">
    <citation type="journal article" date="2021" name="Int. J. Syst. Evol. Microbiol.">
        <title>Streptococcus vicugnae sp. nov., isolated from faeces of alpacas (Vicugna pacos) and cattle (Bos taurus), Streptococcus zalophi sp. nov., and Streptococcus pacificus sp. nov., isolated from respiratory tract of California sea lions (Zalophus californianus).</title>
        <authorList>
            <person name="Volokhov D.V."/>
            <person name="Zagorodnyaya T.A."/>
            <person name="Shen Z."/>
            <person name="Blom J."/>
            <person name="Furtak V.A."/>
            <person name="Eisenberg T."/>
            <person name="Fan P."/>
            <person name="Jeong K.C."/>
            <person name="Gao Y."/>
            <person name="Zhang S."/>
            <person name="Amselle M."/>
        </authorList>
    </citation>
    <scope>NUCLEOTIDE SEQUENCE [LARGE SCALE GENOMIC DNA]</scope>
    <source>
        <strain evidence="6">CSL7508-lung</strain>
    </source>
</reference>
<dbReference type="SUPFAM" id="SSF54593">
    <property type="entry name" value="Glyoxalase/Bleomycin resistance protein/Dihydroxybiphenyl dioxygenase"/>
    <property type="match status" value="1"/>
</dbReference>
<accession>A0A934PBP9</accession>
<evidence type="ECO:0000313" key="6">
    <source>
        <dbReference type="Proteomes" id="UP000644875"/>
    </source>
</evidence>
<dbReference type="CDD" id="cd08349">
    <property type="entry name" value="BLMA_like"/>
    <property type="match status" value="1"/>
</dbReference>
<evidence type="ECO:0000256" key="1">
    <source>
        <dbReference type="ARBA" id="ARBA00011051"/>
    </source>
</evidence>
<dbReference type="Proteomes" id="UP000644875">
    <property type="component" value="Unassembled WGS sequence"/>
</dbReference>
<sequence>MAPLEYNDLIPELIVSDIDKSKDFYVRLLGFSVTYERPEDNFIFLSLGKIQLMLEEGEKEDLELLHYPFGRGVNFTFGVDNITDIYQRLIENNYPIKKELTTLQFRVDDKMVTPREFSVLDPDGYFIRISD</sequence>
<organism evidence="5 6">
    <name type="scientific">Streptococcus zalophi</name>
    <dbReference type="NCBI Taxonomy" id="640031"/>
    <lineage>
        <taxon>Bacteria</taxon>
        <taxon>Bacillati</taxon>
        <taxon>Bacillota</taxon>
        <taxon>Bacilli</taxon>
        <taxon>Lactobacillales</taxon>
        <taxon>Streptococcaceae</taxon>
        <taxon>Streptococcus</taxon>
    </lineage>
</organism>
<keyword evidence="6" id="KW-1185">Reference proteome</keyword>
<evidence type="ECO:0000259" key="4">
    <source>
        <dbReference type="PROSITE" id="PS51819"/>
    </source>
</evidence>
<comment type="caution">
    <text evidence="5">The sequence shown here is derived from an EMBL/GenBank/DDBJ whole genome shotgun (WGS) entry which is preliminary data.</text>
</comment>
<dbReference type="PROSITE" id="PS51819">
    <property type="entry name" value="VOC"/>
    <property type="match status" value="1"/>
</dbReference>
<evidence type="ECO:0000256" key="3">
    <source>
        <dbReference type="ARBA" id="ARBA00023251"/>
    </source>
</evidence>
<dbReference type="InterPro" id="IPR029068">
    <property type="entry name" value="Glyas_Bleomycin-R_OHBP_Dase"/>
</dbReference>
<protein>
    <recommendedName>
        <fullName evidence="2">Bleomycin resistance protein</fullName>
    </recommendedName>
</protein>
<dbReference type="Pfam" id="PF00903">
    <property type="entry name" value="Glyoxalase"/>
    <property type="match status" value="1"/>
</dbReference>
<dbReference type="RefSeq" id="WP_199568199.1">
    <property type="nucleotide sequence ID" value="NZ_JAENBP010000009.1"/>
</dbReference>
<keyword evidence="3" id="KW-0046">Antibiotic resistance</keyword>
<evidence type="ECO:0000256" key="2">
    <source>
        <dbReference type="ARBA" id="ARBA00021572"/>
    </source>
</evidence>
<name>A0A934PBP9_9STRE</name>
<evidence type="ECO:0000313" key="5">
    <source>
        <dbReference type="EMBL" id="MBJ8350285.1"/>
    </source>
</evidence>
<dbReference type="InterPro" id="IPR000335">
    <property type="entry name" value="Bleomycin-R"/>
</dbReference>
<dbReference type="EMBL" id="JAENBP010000009">
    <property type="protein sequence ID" value="MBJ8350285.1"/>
    <property type="molecule type" value="Genomic_DNA"/>
</dbReference>
<proteinExistence type="inferred from homology"/>
<comment type="similarity">
    <text evidence="1">Belongs to the bleomycin resistance protein family.</text>
</comment>
<dbReference type="GO" id="GO:0046677">
    <property type="term" value="P:response to antibiotic"/>
    <property type="evidence" value="ECO:0007669"/>
    <property type="project" value="UniProtKB-KW"/>
</dbReference>
<dbReference type="AlphaFoldDB" id="A0A934PBP9"/>
<dbReference type="InterPro" id="IPR004360">
    <property type="entry name" value="Glyas_Fos-R_dOase_dom"/>
</dbReference>
<dbReference type="InterPro" id="IPR037523">
    <property type="entry name" value="VOC_core"/>
</dbReference>